<name>A0AAE1Y6E8_9LAMI</name>
<dbReference type="PANTHER" id="PTHR31286">
    <property type="entry name" value="GLYCINE-RICH CELL WALL STRUCTURAL PROTEIN 1.8-LIKE"/>
    <property type="match status" value="1"/>
</dbReference>
<feature type="region of interest" description="Disordered" evidence="1">
    <location>
        <begin position="273"/>
        <end position="345"/>
    </location>
</feature>
<evidence type="ECO:0000313" key="5">
    <source>
        <dbReference type="Proteomes" id="UP001293254"/>
    </source>
</evidence>
<protein>
    <recommendedName>
        <fullName evidence="6">Reverse transcriptase zinc-binding domain-containing protein</fullName>
    </recommendedName>
</protein>
<evidence type="ECO:0000259" key="2">
    <source>
        <dbReference type="Pfam" id="PF13966"/>
    </source>
</evidence>
<sequence length="704" mass="76441">MEGADLLLDSSLTLTDVEEAGVTLPPCVWPSRWLGISLTLVGRLLSHRSVNFEALRNSLSSLLRPVRGMSVQRVDDVRFCLEFNHVVDLNRTLSLCPWIFDRNLLILQPWTVEPSPTEVDLGWSPFFVHVHRLPYTLRTIEVVGFIGRTIGAWADADQMAAIFNGHICRFCPRLFEQGFVDPGMDSPYGPWLRENRPFRNLSPTVSPIQPTVLRVFRSSSSASAGGRSILRGAQVFGNFEKPNLAGQISRQPSQEICGPQEAACLTSPSLGPSAVVGPDSQPTKDICIGPSRRPTRVADLSPVSVPGPFDTGASSSSQVGSGPSSLPLSLATPTSTATAVPSPHPVTAQVPPIGESSALVEVPLVDSSLLPPLIGGTALPTEGPSSRFVAIPGAKRKLPRSILSDAPVPPGKKCLAFWARQEECLRVITEAWQPAAPGVSQQNTCDNLRRCQVGLQRWSSRVYKGVKGRIRSLEFELETLGSASKSADTKARESSIRAELNQFGRFTVKSAYHLLMNITRREEGHLMGESSSHDGNGWDHVWQNKLPWKIRIFLWRFASDGLPTVQNLLKRRLSVHGGCPICGAVDEDLCHVGLAAVVLWSIWYHRNKALMDGVRCCPLEVLVSAQNFLTSVEASLVVGVASQPVGGCSHWVPPPLGQLKINFDGSWSPGSASGGVGVVVRSVGVLLGVHSRPVVFVELSRWRQ</sequence>
<accession>A0AAE1Y6E8</accession>
<evidence type="ECO:0008006" key="6">
    <source>
        <dbReference type="Google" id="ProtNLM"/>
    </source>
</evidence>
<dbReference type="InterPro" id="IPR040256">
    <property type="entry name" value="At4g02000-like"/>
</dbReference>
<proteinExistence type="predicted"/>
<dbReference type="InterPro" id="IPR025558">
    <property type="entry name" value="DUF4283"/>
</dbReference>
<organism evidence="4 5">
    <name type="scientific">Sesamum alatum</name>
    <dbReference type="NCBI Taxonomy" id="300844"/>
    <lineage>
        <taxon>Eukaryota</taxon>
        <taxon>Viridiplantae</taxon>
        <taxon>Streptophyta</taxon>
        <taxon>Embryophyta</taxon>
        <taxon>Tracheophyta</taxon>
        <taxon>Spermatophyta</taxon>
        <taxon>Magnoliopsida</taxon>
        <taxon>eudicotyledons</taxon>
        <taxon>Gunneridae</taxon>
        <taxon>Pentapetalae</taxon>
        <taxon>asterids</taxon>
        <taxon>lamiids</taxon>
        <taxon>Lamiales</taxon>
        <taxon>Pedaliaceae</taxon>
        <taxon>Sesamum</taxon>
    </lineage>
</organism>
<dbReference type="PANTHER" id="PTHR31286:SF178">
    <property type="entry name" value="DUF4283 DOMAIN-CONTAINING PROTEIN"/>
    <property type="match status" value="1"/>
</dbReference>
<reference evidence="4" key="1">
    <citation type="submission" date="2020-06" db="EMBL/GenBank/DDBJ databases">
        <authorList>
            <person name="Li T."/>
            <person name="Hu X."/>
            <person name="Zhang T."/>
            <person name="Song X."/>
            <person name="Zhang H."/>
            <person name="Dai N."/>
            <person name="Sheng W."/>
            <person name="Hou X."/>
            <person name="Wei L."/>
        </authorList>
    </citation>
    <scope>NUCLEOTIDE SEQUENCE</scope>
    <source>
        <strain evidence="4">3651</strain>
        <tissue evidence="4">Leaf</tissue>
    </source>
</reference>
<evidence type="ECO:0000256" key="1">
    <source>
        <dbReference type="SAM" id="MobiDB-lite"/>
    </source>
</evidence>
<dbReference type="Pfam" id="PF13966">
    <property type="entry name" value="zf-RVT"/>
    <property type="match status" value="1"/>
</dbReference>
<comment type="caution">
    <text evidence="4">The sequence shown here is derived from an EMBL/GenBank/DDBJ whole genome shotgun (WGS) entry which is preliminary data.</text>
</comment>
<evidence type="ECO:0000259" key="3">
    <source>
        <dbReference type="Pfam" id="PF14111"/>
    </source>
</evidence>
<keyword evidence="5" id="KW-1185">Reference proteome</keyword>
<dbReference type="EMBL" id="JACGWO010000006">
    <property type="protein sequence ID" value="KAK4424571.1"/>
    <property type="molecule type" value="Genomic_DNA"/>
</dbReference>
<dbReference type="AlphaFoldDB" id="A0AAE1Y6E8"/>
<dbReference type="Pfam" id="PF14111">
    <property type="entry name" value="DUF4283"/>
    <property type="match status" value="1"/>
</dbReference>
<feature type="domain" description="DUF4283" evidence="3">
    <location>
        <begin position="38"/>
        <end position="117"/>
    </location>
</feature>
<dbReference type="Proteomes" id="UP001293254">
    <property type="component" value="Unassembled WGS sequence"/>
</dbReference>
<reference evidence="4" key="2">
    <citation type="journal article" date="2024" name="Plant">
        <title>Genomic evolution and insights into agronomic trait innovations of Sesamum species.</title>
        <authorList>
            <person name="Miao H."/>
            <person name="Wang L."/>
            <person name="Qu L."/>
            <person name="Liu H."/>
            <person name="Sun Y."/>
            <person name="Le M."/>
            <person name="Wang Q."/>
            <person name="Wei S."/>
            <person name="Zheng Y."/>
            <person name="Lin W."/>
            <person name="Duan Y."/>
            <person name="Cao H."/>
            <person name="Xiong S."/>
            <person name="Wang X."/>
            <person name="Wei L."/>
            <person name="Li C."/>
            <person name="Ma Q."/>
            <person name="Ju M."/>
            <person name="Zhao R."/>
            <person name="Li G."/>
            <person name="Mu C."/>
            <person name="Tian Q."/>
            <person name="Mei H."/>
            <person name="Zhang T."/>
            <person name="Gao T."/>
            <person name="Zhang H."/>
        </authorList>
    </citation>
    <scope>NUCLEOTIDE SEQUENCE</scope>
    <source>
        <strain evidence="4">3651</strain>
    </source>
</reference>
<feature type="domain" description="Reverse transcriptase zinc-binding" evidence="2">
    <location>
        <begin position="506"/>
        <end position="603"/>
    </location>
</feature>
<feature type="compositionally biased region" description="Low complexity" evidence="1">
    <location>
        <begin position="311"/>
        <end position="341"/>
    </location>
</feature>
<gene>
    <name evidence="4" type="ORF">Salat_1650600</name>
</gene>
<evidence type="ECO:0000313" key="4">
    <source>
        <dbReference type="EMBL" id="KAK4424571.1"/>
    </source>
</evidence>
<dbReference type="InterPro" id="IPR026960">
    <property type="entry name" value="RVT-Znf"/>
</dbReference>